<keyword evidence="1" id="KW-0732">Signal</keyword>
<evidence type="ECO:0000313" key="4">
    <source>
        <dbReference type="Proteomes" id="UP001301653"/>
    </source>
</evidence>
<feature type="domain" description="DUF4123" evidence="2">
    <location>
        <begin position="30"/>
        <end position="155"/>
    </location>
</feature>
<evidence type="ECO:0000259" key="2">
    <source>
        <dbReference type="Pfam" id="PF13503"/>
    </source>
</evidence>
<evidence type="ECO:0000256" key="1">
    <source>
        <dbReference type="SAM" id="SignalP"/>
    </source>
</evidence>
<name>A0ABU5V583_9GAMM</name>
<protein>
    <submittedName>
        <fullName evidence="3">DUF4123 domain-containing protein</fullName>
    </submittedName>
</protein>
<keyword evidence="4" id="KW-1185">Reference proteome</keyword>
<comment type="caution">
    <text evidence="3">The sequence shown here is derived from an EMBL/GenBank/DDBJ whole genome shotgun (WGS) entry which is preliminary data.</text>
</comment>
<dbReference type="RefSeq" id="WP_165931222.1">
    <property type="nucleotide sequence ID" value="NZ_JAYFUH010000248.1"/>
</dbReference>
<dbReference type="EMBL" id="JAYFUH010000248">
    <property type="protein sequence ID" value="MEA5668509.1"/>
    <property type="molecule type" value="Genomic_DNA"/>
</dbReference>
<sequence>MSSCHANNALPSAALPALAAAIAGDGDLACWALLDAALVDAGRVQAVCARHGMQVTAAYAGSELDAYGDVGVLLLSLAGSEVHRTAQVLQLLELAMPAPALSWLYSNADVGQLQRLCAYLGMARVAERGQPIHCRFADTRVLPVLLAELSATQVARVSGCVAQWGWVDRNGQYVQWRGAPGGAVADTHEHLHLSVAQFRALRAAAEPDAIFMMLCEQTPSLVPEARVRGDFHARITQILQTASRFNVQDLKSRLQFVVLSLSCGEDFHTLPELHSTWEGVRAGEFLLVDKMPLWGNAVWERLEYRRPEEERGVLP</sequence>
<dbReference type="InterPro" id="IPR025391">
    <property type="entry name" value="DUF4123"/>
</dbReference>
<reference evidence="3 4" key="1">
    <citation type="submission" date="2023-12" db="EMBL/GenBank/DDBJ databases">
        <title>Stenotrophomonas guangdongensis sp. nov., isolated from wilted pepper plants (Capsicum annuum).</title>
        <authorList>
            <person name="Qiu M."/>
            <person name="Li Y."/>
            <person name="Liu Q."/>
            <person name="Zhang X."/>
            <person name="Huang Y."/>
            <person name="Guo R."/>
            <person name="Hu M."/>
            <person name="Zhou J."/>
            <person name="Zhou X."/>
        </authorList>
    </citation>
    <scope>NUCLEOTIDE SEQUENCE [LARGE SCALE GENOMIC DNA]</scope>
    <source>
        <strain evidence="3 4">MH1</strain>
    </source>
</reference>
<evidence type="ECO:0000313" key="3">
    <source>
        <dbReference type="EMBL" id="MEA5668509.1"/>
    </source>
</evidence>
<feature type="signal peptide" evidence="1">
    <location>
        <begin position="1"/>
        <end position="19"/>
    </location>
</feature>
<proteinExistence type="predicted"/>
<gene>
    <name evidence="3" type="ORF">VA603_13250</name>
</gene>
<dbReference type="Pfam" id="PF13503">
    <property type="entry name" value="DUF4123"/>
    <property type="match status" value="1"/>
</dbReference>
<organism evidence="3 4">
    <name type="scientific">Stenotrophomonas capsici</name>
    <dbReference type="NCBI Taxonomy" id="3110230"/>
    <lineage>
        <taxon>Bacteria</taxon>
        <taxon>Pseudomonadati</taxon>
        <taxon>Pseudomonadota</taxon>
        <taxon>Gammaproteobacteria</taxon>
        <taxon>Lysobacterales</taxon>
        <taxon>Lysobacteraceae</taxon>
        <taxon>Stenotrophomonas</taxon>
    </lineage>
</organism>
<dbReference type="Proteomes" id="UP001301653">
    <property type="component" value="Unassembled WGS sequence"/>
</dbReference>
<feature type="chain" id="PRO_5045688951" evidence="1">
    <location>
        <begin position="20"/>
        <end position="315"/>
    </location>
</feature>
<accession>A0ABU5V583</accession>